<dbReference type="SUPFAM" id="SSF55729">
    <property type="entry name" value="Acyl-CoA N-acyltransferases (Nat)"/>
    <property type="match status" value="1"/>
</dbReference>
<dbReference type="Gene3D" id="3.40.630.30">
    <property type="match status" value="1"/>
</dbReference>
<dbReference type="InterPro" id="IPR051531">
    <property type="entry name" value="N-acetyltransferase"/>
</dbReference>
<evidence type="ECO:0000256" key="1">
    <source>
        <dbReference type="SAM" id="Phobius"/>
    </source>
</evidence>
<dbReference type="GO" id="GO:0016747">
    <property type="term" value="F:acyltransferase activity, transferring groups other than amino-acyl groups"/>
    <property type="evidence" value="ECO:0007669"/>
    <property type="project" value="InterPro"/>
</dbReference>
<keyword evidence="4" id="KW-1185">Reference proteome</keyword>
<evidence type="ECO:0000259" key="2">
    <source>
        <dbReference type="PROSITE" id="PS51186"/>
    </source>
</evidence>
<dbReference type="InterPro" id="IPR016181">
    <property type="entry name" value="Acyl_CoA_acyltransferase"/>
</dbReference>
<keyword evidence="1" id="KW-0812">Transmembrane</keyword>
<dbReference type="EMBL" id="SLXK01000073">
    <property type="protein sequence ID" value="TCP18024.1"/>
    <property type="molecule type" value="Genomic_DNA"/>
</dbReference>
<dbReference type="Pfam" id="PF13302">
    <property type="entry name" value="Acetyltransf_3"/>
    <property type="match status" value="1"/>
</dbReference>
<reference evidence="3 4" key="1">
    <citation type="submission" date="2019-03" db="EMBL/GenBank/DDBJ databases">
        <title>Genomic Encyclopedia of Type Strains, Phase IV (KMG-IV): sequencing the most valuable type-strain genomes for metagenomic binning, comparative biology and taxonomic classification.</title>
        <authorList>
            <person name="Goeker M."/>
        </authorList>
    </citation>
    <scope>NUCLEOTIDE SEQUENCE [LARGE SCALE GENOMIC DNA]</scope>
    <source>
        <strain evidence="3 4">DSM 19377</strain>
    </source>
</reference>
<keyword evidence="3" id="KW-0808">Transferase</keyword>
<keyword evidence="1" id="KW-0472">Membrane</keyword>
<organism evidence="3 4">
    <name type="scientific">Scopulibacillus darangshiensis</name>
    <dbReference type="NCBI Taxonomy" id="442528"/>
    <lineage>
        <taxon>Bacteria</taxon>
        <taxon>Bacillati</taxon>
        <taxon>Bacillota</taxon>
        <taxon>Bacilli</taxon>
        <taxon>Bacillales</taxon>
        <taxon>Sporolactobacillaceae</taxon>
        <taxon>Scopulibacillus</taxon>
    </lineage>
</organism>
<evidence type="ECO:0000313" key="4">
    <source>
        <dbReference type="Proteomes" id="UP000295416"/>
    </source>
</evidence>
<comment type="caution">
    <text evidence="3">The sequence shown here is derived from an EMBL/GenBank/DDBJ whole genome shotgun (WGS) entry which is preliminary data.</text>
</comment>
<evidence type="ECO:0000313" key="3">
    <source>
        <dbReference type="EMBL" id="TCP18024.1"/>
    </source>
</evidence>
<dbReference type="PANTHER" id="PTHR43792:SF1">
    <property type="entry name" value="N-ACETYLTRANSFERASE DOMAIN-CONTAINING PROTEIN"/>
    <property type="match status" value="1"/>
</dbReference>
<dbReference type="PROSITE" id="PS51186">
    <property type="entry name" value="GNAT"/>
    <property type="match status" value="1"/>
</dbReference>
<name>A0A4R2NAJ3_9BACL</name>
<dbReference type="AlphaFoldDB" id="A0A4R2NAJ3"/>
<feature type="domain" description="N-acetyltransferase" evidence="2">
    <location>
        <begin position="17"/>
        <end position="177"/>
    </location>
</feature>
<dbReference type="Proteomes" id="UP000295416">
    <property type="component" value="Unassembled WGS sequence"/>
</dbReference>
<proteinExistence type="predicted"/>
<feature type="transmembrane region" description="Helical" evidence="1">
    <location>
        <begin position="70"/>
        <end position="90"/>
    </location>
</feature>
<dbReference type="InterPro" id="IPR000182">
    <property type="entry name" value="GNAT_dom"/>
</dbReference>
<dbReference type="PANTHER" id="PTHR43792">
    <property type="entry name" value="GNAT FAMILY, PUTATIVE (AFU_ORTHOLOGUE AFUA_3G00765)-RELATED-RELATED"/>
    <property type="match status" value="1"/>
</dbReference>
<protein>
    <submittedName>
        <fullName evidence="3">RimJ/RimL family protein N-acetyltransferase</fullName>
    </submittedName>
</protein>
<gene>
    <name evidence="3" type="ORF">EV207_1733</name>
</gene>
<sequence>MNHSVQEIFKEIKTDNLLLRMPKQEDLSYILSIEGDPATNQYRPAGPMKDLEEAQESLNRWRNDWLNYGYGYWVVVLPTTLDVIGIGGIGKDRWKGMDVLNLYYRFSPKAWGHGYATELARVAVKMSKDYIPNLSVIARIRPSNKPSIRVAERIGLQHYHKLDSDEHMTFISDKSKVSTKTPI</sequence>
<accession>A0A4R2NAJ3</accession>
<keyword evidence="1" id="KW-1133">Transmembrane helix</keyword>